<keyword evidence="3" id="KW-1185">Reference proteome</keyword>
<dbReference type="RefSeq" id="XP_018189212.1">
    <property type="nucleotide sequence ID" value="XM_018332426.1"/>
</dbReference>
<name>A0A161TCX7_XYLHT</name>
<dbReference type="GeneID" id="28897563"/>
<sequence length="190" mass="18931">MPSSAGTKVTSDPERFENPTLEKPGTVVSDSLAGESVRGGGSFASNPSANPSGVNAASTTANTTDTSAATKLDAAPSAGSRQTQSGSQQTSQSKGPQNVGTAPSSIAVDFATGETKPKGVNLREGGFDSDSKYNASFTSDIGGKNDPGRLAEAKFQRAAAESGPDAAGGPRQKGVSGDGQYDALNSDQAA</sequence>
<feature type="compositionally biased region" description="Basic and acidic residues" evidence="1">
    <location>
        <begin position="146"/>
        <end position="155"/>
    </location>
</feature>
<feature type="compositionally biased region" description="Low complexity" evidence="1">
    <location>
        <begin position="79"/>
        <end position="93"/>
    </location>
</feature>
<dbReference type="OMA" id="EQKYPEC"/>
<dbReference type="Proteomes" id="UP000076632">
    <property type="component" value="Unassembled WGS sequence"/>
</dbReference>
<dbReference type="OrthoDB" id="5383057at2759"/>
<accession>A0A161TCX7</accession>
<protein>
    <submittedName>
        <fullName evidence="2">Uncharacterized protein</fullName>
    </submittedName>
</protein>
<proteinExistence type="predicted"/>
<reference evidence="2 3" key="1">
    <citation type="journal article" date="2016" name="Fungal Biol.">
        <title>The genome of Xylona heveae provides a window into fungal endophytism.</title>
        <authorList>
            <person name="Gazis R."/>
            <person name="Kuo A."/>
            <person name="Riley R."/>
            <person name="LaButti K."/>
            <person name="Lipzen A."/>
            <person name="Lin J."/>
            <person name="Amirebrahimi M."/>
            <person name="Hesse C.N."/>
            <person name="Spatafora J.W."/>
            <person name="Henrissat B."/>
            <person name="Hainaut M."/>
            <person name="Grigoriev I.V."/>
            <person name="Hibbett D.S."/>
        </authorList>
    </citation>
    <scope>NUCLEOTIDE SEQUENCE [LARGE SCALE GENOMIC DNA]</scope>
    <source>
        <strain evidence="2 3">TC161</strain>
    </source>
</reference>
<feature type="compositionally biased region" description="Polar residues" evidence="1">
    <location>
        <begin position="94"/>
        <end position="104"/>
    </location>
</feature>
<feature type="compositionally biased region" description="Low complexity" evidence="1">
    <location>
        <begin position="55"/>
        <end position="70"/>
    </location>
</feature>
<dbReference type="InParanoid" id="A0A161TCX7"/>
<organism evidence="2 3">
    <name type="scientific">Xylona heveae (strain CBS 132557 / TC161)</name>
    <dbReference type="NCBI Taxonomy" id="1328760"/>
    <lineage>
        <taxon>Eukaryota</taxon>
        <taxon>Fungi</taxon>
        <taxon>Dikarya</taxon>
        <taxon>Ascomycota</taxon>
        <taxon>Pezizomycotina</taxon>
        <taxon>Xylonomycetes</taxon>
        <taxon>Xylonales</taxon>
        <taxon>Xylonaceae</taxon>
        <taxon>Xylona</taxon>
    </lineage>
</organism>
<dbReference type="EMBL" id="KV407457">
    <property type="protein sequence ID" value="KZF23657.1"/>
    <property type="molecule type" value="Genomic_DNA"/>
</dbReference>
<feature type="region of interest" description="Disordered" evidence="1">
    <location>
        <begin position="1"/>
        <end position="190"/>
    </location>
</feature>
<gene>
    <name evidence="2" type="ORF">L228DRAFT_246490</name>
</gene>
<evidence type="ECO:0000313" key="3">
    <source>
        <dbReference type="Proteomes" id="UP000076632"/>
    </source>
</evidence>
<evidence type="ECO:0000313" key="2">
    <source>
        <dbReference type="EMBL" id="KZF23657.1"/>
    </source>
</evidence>
<feature type="compositionally biased region" description="Polar residues" evidence="1">
    <location>
        <begin position="1"/>
        <end position="10"/>
    </location>
</feature>
<feature type="compositionally biased region" description="Polar residues" evidence="1">
    <location>
        <begin position="43"/>
        <end position="53"/>
    </location>
</feature>
<evidence type="ECO:0000256" key="1">
    <source>
        <dbReference type="SAM" id="MobiDB-lite"/>
    </source>
</evidence>
<dbReference type="AlphaFoldDB" id="A0A161TCX7"/>